<evidence type="ECO:0000259" key="1">
    <source>
        <dbReference type="Pfam" id="PF00534"/>
    </source>
</evidence>
<sequence length="354" mass="38663">MTSQQHLTIALLIGTPGTTWGGMEKHTADLAGALASRGHCVHVIAHPSYRDRFPGAVHFHPAPLQLGRRNPWLNFVIRRRITKILPDVLHAQGNKAAQLVGSIRSDIVRLRVGTVHGIKSSHKAFNRMDKVIAVSPQIFKVLQHPCKQLIYNGIALSGNLSPEQIDMAAVPGNTLNVIAIGRLEPVKGFQTLIKAWAMRTDSLPQAHLTLFGDGSERKKLEQLISELGLDDVTLAGFRTDLNSIYKRAQLTVISSEREGFPYVLIESLLAGCPVISTPVSGPQNLLPAQALSQDHEPGSLADLLSATLGNLTALKKAEEPAIAFARDKLTLENMTDETEKLYFDALAVRQNTRN</sequence>
<dbReference type="PANTHER" id="PTHR12526:SF630">
    <property type="entry name" value="GLYCOSYLTRANSFERASE"/>
    <property type="match status" value="1"/>
</dbReference>
<organism evidence="3 4">
    <name type="scientific">Marinobacter salinus</name>
    <dbReference type="NCBI Taxonomy" id="1874317"/>
    <lineage>
        <taxon>Bacteria</taxon>
        <taxon>Pseudomonadati</taxon>
        <taxon>Pseudomonadota</taxon>
        <taxon>Gammaproteobacteria</taxon>
        <taxon>Pseudomonadales</taxon>
        <taxon>Marinobacteraceae</taxon>
        <taxon>Marinobacter</taxon>
    </lineage>
</organism>
<dbReference type="EMBL" id="CP017715">
    <property type="protein sequence ID" value="AOY88851.1"/>
    <property type="molecule type" value="Genomic_DNA"/>
</dbReference>
<accession>A0A1D9GMT9</accession>
<dbReference type="CDD" id="cd03811">
    <property type="entry name" value="GT4_GT28_WabH-like"/>
    <property type="match status" value="1"/>
</dbReference>
<dbReference type="GO" id="GO:1901135">
    <property type="term" value="P:carbohydrate derivative metabolic process"/>
    <property type="evidence" value="ECO:0007669"/>
    <property type="project" value="UniProtKB-ARBA"/>
</dbReference>
<feature type="domain" description="Glycosyltransferase subfamily 4-like N-terminal" evidence="2">
    <location>
        <begin position="20"/>
        <end position="156"/>
    </location>
</feature>
<dbReference type="InterPro" id="IPR028098">
    <property type="entry name" value="Glyco_trans_4-like_N"/>
</dbReference>
<dbReference type="AlphaFoldDB" id="A0A1D9GMT9"/>
<dbReference type="GO" id="GO:0016757">
    <property type="term" value="F:glycosyltransferase activity"/>
    <property type="evidence" value="ECO:0007669"/>
    <property type="project" value="InterPro"/>
</dbReference>
<dbReference type="InterPro" id="IPR001296">
    <property type="entry name" value="Glyco_trans_1"/>
</dbReference>
<dbReference type="Pfam" id="PF13439">
    <property type="entry name" value="Glyco_transf_4"/>
    <property type="match status" value="1"/>
</dbReference>
<dbReference type="KEGG" id="msq:BKP64_12100"/>
<keyword evidence="3" id="KW-0808">Transferase</keyword>
<evidence type="ECO:0000313" key="3">
    <source>
        <dbReference type="EMBL" id="AOY88851.1"/>
    </source>
</evidence>
<dbReference type="Gene3D" id="3.40.50.2000">
    <property type="entry name" value="Glycogen Phosphorylase B"/>
    <property type="match status" value="2"/>
</dbReference>
<gene>
    <name evidence="3" type="ORF">BKP64_12100</name>
</gene>
<evidence type="ECO:0000259" key="2">
    <source>
        <dbReference type="Pfam" id="PF13439"/>
    </source>
</evidence>
<protein>
    <submittedName>
        <fullName evidence="3">Glycosyl transferase</fullName>
    </submittedName>
</protein>
<reference evidence="3 4" key="1">
    <citation type="submission" date="2016-10" db="EMBL/GenBank/DDBJ databases">
        <title>Marinobacter salinus sp. nov., a moderately halophilic bacterium isolated from a tidal flat environment.</title>
        <authorList>
            <person name="Park S.-J."/>
        </authorList>
    </citation>
    <scope>NUCLEOTIDE SEQUENCE [LARGE SCALE GENOMIC DNA]</scope>
    <source>
        <strain evidence="3 4">Hb8</strain>
    </source>
</reference>
<feature type="domain" description="Glycosyl transferase family 1" evidence="1">
    <location>
        <begin position="171"/>
        <end position="285"/>
    </location>
</feature>
<dbReference type="PANTHER" id="PTHR12526">
    <property type="entry name" value="GLYCOSYLTRANSFERASE"/>
    <property type="match status" value="1"/>
</dbReference>
<name>A0A1D9GMT9_9GAMM</name>
<dbReference type="Proteomes" id="UP000177445">
    <property type="component" value="Chromosome"/>
</dbReference>
<proteinExistence type="predicted"/>
<dbReference type="Pfam" id="PF00534">
    <property type="entry name" value="Glycos_transf_1"/>
    <property type="match status" value="1"/>
</dbReference>
<dbReference type="STRING" id="1874317.BKP64_12100"/>
<dbReference type="RefSeq" id="WP_070970370.1">
    <property type="nucleotide sequence ID" value="NZ_CP017715.1"/>
</dbReference>
<keyword evidence="4" id="KW-1185">Reference proteome</keyword>
<dbReference type="SUPFAM" id="SSF53756">
    <property type="entry name" value="UDP-Glycosyltransferase/glycogen phosphorylase"/>
    <property type="match status" value="1"/>
</dbReference>
<dbReference type="OrthoDB" id="9795746at2"/>
<evidence type="ECO:0000313" key="4">
    <source>
        <dbReference type="Proteomes" id="UP000177445"/>
    </source>
</evidence>